<dbReference type="GO" id="GO:0003963">
    <property type="term" value="F:RNA-3'-phosphate cyclase activity"/>
    <property type="evidence" value="ECO:0007669"/>
    <property type="project" value="TreeGrafter"/>
</dbReference>
<dbReference type="OrthoDB" id="25029at2759"/>
<sequence length="486" mass="53188">MAQPPSSKDSPPRFPYDHVHLDGRTLEGGGQLMRNALALSALTGRAVTVDHVRGNRKGKTGLRPSHRAAVKLLAKISGSISDGDQVGSQSVTFCPSTPEDTSCRNNETILISLKNVAIQPEYNINLSSPGSVFLIFQALYPYLLYVGSRAGSECIRLTIQGGTNGTDSPSYDYATQVMGPNFARLGLPPLSMTLNKRGWSVGRIEIGSVTFYIHPLASAGTESNVENLNLFKQSVMTKAESMVLGACFPQINLLDHERGKINCIDVTILAPDTGFAQERTSGASTIRTFVERQTRRALRKALQALDPKIFESPSDSLSDDCPEQDTRIPIQVHTSEPTSTTSRLYILLVAHTSTGFRIGHDILLGKDISPKKGKKGQKSHAKGGRDKTDVETVADLIDECVHGFMQELADQPVPDSNPKSESVSKMRSCLDQHMRDQVVVFEALGKLHKNKTETGSQVQEDERYWSLHTQTAKWVCSKMLESDHIG</sequence>
<feature type="compositionally biased region" description="Basic residues" evidence="1">
    <location>
        <begin position="371"/>
        <end position="382"/>
    </location>
</feature>
<dbReference type="GO" id="GO:0006396">
    <property type="term" value="P:RNA processing"/>
    <property type="evidence" value="ECO:0007669"/>
    <property type="project" value="InterPro"/>
</dbReference>
<dbReference type="InterPro" id="IPR037136">
    <property type="entry name" value="RNA3'_phos_cyclase_dom_sf"/>
</dbReference>
<feature type="region of interest" description="Disordered" evidence="1">
    <location>
        <begin position="367"/>
        <end position="388"/>
    </location>
</feature>
<organism evidence="3 4">
    <name type="scientific">Penicillium atrosanguineum</name>
    <dbReference type="NCBI Taxonomy" id="1132637"/>
    <lineage>
        <taxon>Eukaryota</taxon>
        <taxon>Fungi</taxon>
        <taxon>Dikarya</taxon>
        <taxon>Ascomycota</taxon>
        <taxon>Pezizomycotina</taxon>
        <taxon>Eurotiomycetes</taxon>
        <taxon>Eurotiomycetidae</taxon>
        <taxon>Eurotiales</taxon>
        <taxon>Aspergillaceae</taxon>
        <taxon>Penicillium</taxon>
    </lineage>
</organism>
<dbReference type="InterPro" id="IPR013792">
    <property type="entry name" value="RNA3'P_cycl/enolpyr_Trfase_a/b"/>
</dbReference>
<keyword evidence="4" id="KW-1185">Reference proteome</keyword>
<name>A0A9W9HGJ5_9EURO</name>
<feature type="domain" description="RNA 3'-terminal phosphate cyclase" evidence="2">
    <location>
        <begin position="26"/>
        <end position="481"/>
    </location>
</feature>
<evidence type="ECO:0000259" key="2">
    <source>
        <dbReference type="Pfam" id="PF01137"/>
    </source>
</evidence>
<dbReference type="PANTHER" id="PTHR11096">
    <property type="entry name" value="RNA 3' TERMINAL PHOSPHATE CYCLASE"/>
    <property type="match status" value="1"/>
</dbReference>
<reference evidence="3" key="2">
    <citation type="journal article" date="2023" name="IMA Fungus">
        <title>Comparative genomic study of the Penicillium genus elucidates a diverse pangenome and 15 lateral gene transfer events.</title>
        <authorList>
            <person name="Petersen C."/>
            <person name="Sorensen T."/>
            <person name="Nielsen M.R."/>
            <person name="Sondergaard T.E."/>
            <person name="Sorensen J.L."/>
            <person name="Fitzpatrick D.A."/>
            <person name="Frisvad J.C."/>
            <person name="Nielsen K.L."/>
        </authorList>
    </citation>
    <scope>NUCLEOTIDE SEQUENCE</scope>
    <source>
        <strain evidence="3">IBT 21472</strain>
    </source>
</reference>
<evidence type="ECO:0000313" key="3">
    <source>
        <dbReference type="EMBL" id="KAJ5323452.1"/>
    </source>
</evidence>
<dbReference type="InterPro" id="IPR000228">
    <property type="entry name" value="RNA3'_term_phos_cyc"/>
</dbReference>
<proteinExistence type="predicted"/>
<dbReference type="Gene3D" id="3.65.10.20">
    <property type="entry name" value="RNA 3'-terminal phosphate cyclase domain"/>
    <property type="match status" value="2"/>
</dbReference>
<reference evidence="3" key="1">
    <citation type="submission" date="2022-12" db="EMBL/GenBank/DDBJ databases">
        <authorList>
            <person name="Petersen C."/>
        </authorList>
    </citation>
    <scope>NUCLEOTIDE SEQUENCE</scope>
    <source>
        <strain evidence="3">IBT 21472</strain>
    </source>
</reference>
<gene>
    <name evidence="3" type="ORF">N7476_002052</name>
</gene>
<dbReference type="PANTHER" id="PTHR11096:SF0">
    <property type="entry name" value="RNA 3'-TERMINAL PHOSPHATE CYCLASE"/>
    <property type="match status" value="1"/>
</dbReference>
<evidence type="ECO:0000256" key="1">
    <source>
        <dbReference type="SAM" id="MobiDB-lite"/>
    </source>
</evidence>
<protein>
    <recommendedName>
        <fullName evidence="2">RNA 3'-terminal phosphate cyclase domain-containing protein</fullName>
    </recommendedName>
</protein>
<comment type="caution">
    <text evidence="3">The sequence shown here is derived from an EMBL/GenBank/DDBJ whole genome shotgun (WGS) entry which is preliminary data.</text>
</comment>
<accession>A0A9W9HGJ5</accession>
<dbReference type="InterPro" id="IPR023797">
    <property type="entry name" value="RNA3'_phos_cyclase_dom"/>
</dbReference>
<dbReference type="Pfam" id="PF01137">
    <property type="entry name" value="RTC"/>
    <property type="match status" value="1"/>
</dbReference>
<dbReference type="SUPFAM" id="SSF55205">
    <property type="entry name" value="EPT/RTPC-like"/>
    <property type="match status" value="1"/>
</dbReference>
<dbReference type="EMBL" id="JAPZBO010000002">
    <property type="protein sequence ID" value="KAJ5323452.1"/>
    <property type="molecule type" value="Genomic_DNA"/>
</dbReference>
<dbReference type="GO" id="GO:0005634">
    <property type="term" value="C:nucleus"/>
    <property type="evidence" value="ECO:0007669"/>
    <property type="project" value="TreeGrafter"/>
</dbReference>
<evidence type="ECO:0000313" key="4">
    <source>
        <dbReference type="Proteomes" id="UP001147746"/>
    </source>
</evidence>
<dbReference type="AlphaFoldDB" id="A0A9W9HGJ5"/>
<dbReference type="Proteomes" id="UP001147746">
    <property type="component" value="Unassembled WGS sequence"/>
</dbReference>